<proteinExistence type="predicted"/>
<evidence type="ECO:0000313" key="3">
    <source>
        <dbReference type="Proteomes" id="UP000660862"/>
    </source>
</evidence>
<dbReference type="InterPro" id="IPR005149">
    <property type="entry name" value="Tscrpt_reg_PadR_N"/>
</dbReference>
<accession>A0A917HV30</accession>
<reference evidence="2" key="1">
    <citation type="journal article" date="2014" name="Int. J. Syst. Evol. Microbiol.">
        <title>Complete genome sequence of Corynebacterium casei LMG S-19264T (=DSM 44701T), isolated from a smear-ripened cheese.</title>
        <authorList>
            <consortium name="US DOE Joint Genome Institute (JGI-PGF)"/>
            <person name="Walter F."/>
            <person name="Albersmeier A."/>
            <person name="Kalinowski J."/>
            <person name="Ruckert C."/>
        </authorList>
    </citation>
    <scope>NUCLEOTIDE SEQUENCE</scope>
    <source>
        <strain evidence="2">CGMCC 1.12195</strain>
    </source>
</reference>
<protein>
    <submittedName>
        <fullName evidence="2">PadR family transcriptional regulator</fullName>
    </submittedName>
</protein>
<dbReference type="Gene3D" id="1.10.10.10">
    <property type="entry name" value="Winged helix-like DNA-binding domain superfamily/Winged helix DNA-binding domain"/>
    <property type="match status" value="1"/>
</dbReference>
<dbReference type="InterPro" id="IPR036390">
    <property type="entry name" value="WH_DNA-bd_sf"/>
</dbReference>
<dbReference type="PANTHER" id="PTHR33169:SF25">
    <property type="entry name" value="DNA-BINDING PROTEIN YIZB-RELATED"/>
    <property type="match status" value="1"/>
</dbReference>
<evidence type="ECO:0000313" key="2">
    <source>
        <dbReference type="EMBL" id="GGG90224.1"/>
    </source>
</evidence>
<dbReference type="InterPro" id="IPR052509">
    <property type="entry name" value="Metal_resp_DNA-bind_regulator"/>
</dbReference>
<dbReference type="SUPFAM" id="SSF46785">
    <property type="entry name" value="Winged helix' DNA-binding domain"/>
    <property type="match status" value="1"/>
</dbReference>
<sequence length="98" mass="11673">MILKRQESYGYELIQHLKEKSGGHLDVAEGTLYPVLKKMEAKKWIEAEWKKADNGRERKYYKITGKGMKELDSQIGQWTFVYDLMQQLWQPHLTLNKQ</sequence>
<gene>
    <name evidence="2" type="ORF">GCM10007415_25810</name>
</gene>
<reference evidence="2" key="2">
    <citation type="submission" date="2020-09" db="EMBL/GenBank/DDBJ databases">
        <authorList>
            <person name="Sun Q."/>
            <person name="Zhou Y."/>
        </authorList>
    </citation>
    <scope>NUCLEOTIDE SEQUENCE</scope>
    <source>
        <strain evidence="2">CGMCC 1.12195</strain>
    </source>
</reference>
<evidence type="ECO:0000259" key="1">
    <source>
        <dbReference type="Pfam" id="PF03551"/>
    </source>
</evidence>
<dbReference type="InterPro" id="IPR036388">
    <property type="entry name" value="WH-like_DNA-bd_sf"/>
</dbReference>
<name>A0A917HV30_9SPHI</name>
<keyword evidence="3" id="KW-1185">Reference proteome</keyword>
<dbReference type="PANTHER" id="PTHR33169">
    <property type="entry name" value="PADR-FAMILY TRANSCRIPTIONAL REGULATOR"/>
    <property type="match status" value="1"/>
</dbReference>
<organism evidence="2 3">
    <name type="scientific">Parapedobacter pyrenivorans</name>
    <dbReference type="NCBI Taxonomy" id="1305674"/>
    <lineage>
        <taxon>Bacteria</taxon>
        <taxon>Pseudomonadati</taxon>
        <taxon>Bacteroidota</taxon>
        <taxon>Sphingobacteriia</taxon>
        <taxon>Sphingobacteriales</taxon>
        <taxon>Sphingobacteriaceae</taxon>
        <taxon>Parapedobacter</taxon>
    </lineage>
</organism>
<dbReference type="EMBL" id="BMER01000002">
    <property type="protein sequence ID" value="GGG90224.1"/>
    <property type="molecule type" value="Genomic_DNA"/>
</dbReference>
<dbReference type="AlphaFoldDB" id="A0A917HV30"/>
<feature type="domain" description="Transcription regulator PadR N-terminal" evidence="1">
    <location>
        <begin position="2"/>
        <end position="72"/>
    </location>
</feature>
<comment type="caution">
    <text evidence="2">The sequence shown here is derived from an EMBL/GenBank/DDBJ whole genome shotgun (WGS) entry which is preliminary data.</text>
</comment>
<dbReference type="Proteomes" id="UP000660862">
    <property type="component" value="Unassembled WGS sequence"/>
</dbReference>
<dbReference type="Pfam" id="PF03551">
    <property type="entry name" value="PadR"/>
    <property type="match status" value="1"/>
</dbReference>